<sequence>MRKATKNDIPRLIEILTESFQEDKSANYVLKSKKSLPKLFHYSIAKGFLFGDVWIKKDLTACAVLIDPKKKSFNLKSIWLDLQYQVFGLIKIKKLLNKENIIAEVHPKDLDYIHLWFLGVMPEVQHQGKGSVFLTDLTEYYKTFKEAMCVETSTLVNIPFFEKRGFSWYATKYFGFEVLFYKKLL</sequence>
<dbReference type="EMBL" id="FOBV01000003">
    <property type="protein sequence ID" value="SEM42919.1"/>
    <property type="molecule type" value="Genomic_DNA"/>
</dbReference>
<keyword evidence="2" id="KW-0808">Transferase</keyword>
<keyword evidence="3" id="KW-1185">Reference proteome</keyword>
<dbReference type="Pfam" id="PF00583">
    <property type="entry name" value="Acetyltransf_1"/>
    <property type="match status" value="1"/>
</dbReference>
<dbReference type="InterPro" id="IPR000182">
    <property type="entry name" value="GNAT_dom"/>
</dbReference>
<evidence type="ECO:0000313" key="3">
    <source>
        <dbReference type="Proteomes" id="UP000199450"/>
    </source>
</evidence>
<evidence type="ECO:0000259" key="1">
    <source>
        <dbReference type="Pfam" id="PF00583"/>
    </source>
</evidence>
<dbReference type="Proteomes" id="UP000199450">
    <property type="component" value="Unassembled WGS sequence"/>
</dbReference>
<feature type="domain" description="N-acetyltransferase" evidence="1">
    <location>
        <begin position="103"/>
        <end position="166"/>
    </location>
</feature>
<dbReference type="GO" id="GO:0016747">
    <property type="term" value="F:acyltransferase activity, transferring groups other than amino-acyl groups"/>
    <property type="evidence" value="ECO:0007669"/>
    <property type="project" value="InterPro"/>
</dbReference>
<gene>
    <name evidence="2" type="ORF">SAMN05421856_103178</name>
</gene>
<dbReference type="InterPro" id="IPR016181">
    <property type="entry name" value="Acyl_CoA_acyltransferase"/>
</dbReference>
<dbReference type="PANTHER" id="PTHR42791:SF1">
    <property type="entry name" value="N-ACETYLTRANSFERASE DOMAIN-CONTAINING PROTEIN"/>
    <property type="match status" value="1"/>
</dbReference>
<dbReference type="RefSeq" id="WP_089999450.1">
    <property type="nucleotide sequence ID" value="NZ_FOBV01000003.1"/>
</dbReference>
<dbReference type="OrthoDB" id="5319888at2"/>
<dbReference type="PANTHER" id="PTHR42791">
    <property type="entry name" value="GNAT FAMILY ACETYLTRANSFERASE"/>
    <property type="match status" value="1"/>
</dbReference>
<dbReference type="InterPro" id="IPR052523">
    <property type="entry name" value="Trichothecene_AcTrans"/>
</dbReference>
<dbReference type="STRING" id="295069.SAMN05421856_103178"/>
<name>A0A1H7YCL7_9FLAO</name>
<evidence type="ECO:0000313" key="2">
    <source>
        <dbReference type="EMBL" id="SEM42919.1"/>
    </source>
</evidence>
<dbReference type="AlphaFoldDB" id="A0A1H7YCL7"/>
<accession>A0A1H7YCL7</accession>
<organism evidence="2 3">
    <name type="scientific">Chryseobacterium taichungense</name>
    <dbReference type="NCBI Taxonomy" id="295069"/>
    <lineage>
        <taxon>Bacteria</taxon>
        <taxon>Pseudomonadati</taxon>
        <taxon>Bacteroidota</taxon>
        <taxon>Flavobacteriia</taxon>
        <taxon>Flavobacteriales</taxon>
        <taxon>Weeksellaceae</taxon>
        <taxon>Chryseobacterium group</taxon>
        <taxon>Chryseobacterium</taxon>
    </lineage>
</organism>
<proteinExistence type="predicted"/>
<protein>
    <submittedName>
        <fullName evidence="2">Acetyltransferase (GNAT) family protein</fullName>
    </submittedName>
</protein>
<dbReference type="Gene3D" id="3.40.630.30">
    <property type="match status" value="1"/>
</dbReference>
<reference evidence="3" key="1">
    <citation type="submission" date="2016-10" db="EMBL/GenBank/DDBJ databases">
        <authorList>
            <person name="Varghese N."/>
            <person name="Submissions S."/>
        </authorList>
    </citation>
    <scope>NUCLEOTIDE SEQUENCE [LARGE SCALE GENOMIC DNA]</scope>
    <source>
        <strain evidence="3">DSM 17453</strain>
    </source>
</reference>
<dbReference type="SUPFAM" id="SSF55729">
    <property type="entry name" value="Acyl-CoA N-acyltransferases (Nat)"/>
    <property type="match status" value="1"/>
</dbReference>